<evidence type="ECO:0000313" key="6">
    <source>
        <dbReference type="Proteomes" id="UP001249851"/>
    </source>
</evidence>
<evidence type="ECO:0000256" key="1">
    <source>
        <dbReference type="ARBA" id="ARBA00006734"/>
    </source>
</evidence>
<protein>
    <submittedName>
        <fullName evidence="5">Protein prenyltransferase alpha subunit repeat-containing protein 1</fullName>
    </submittedName>
</protein>
<dbReference type="Gene3D" id="1.25.40.120">
    <property type="entry name" value="Protein prenylyltransferase"/>
    <property type="match status" value="1"/>
</dbReference>
<name>A0AAD9Q179_ACRCE</name>
<dbReference type="Pfam" id="PF01239">
    <property type="entry name" value="PPTA"/>
    <property type="match status" value="2"/>
</dbReference>
<keyword evidence="4" id="KW-0677">Repeat</keyword>
<dbReference type="PANTHER" id="PTHR11129">
    <property type="entry name" value="PROTEIN FARNESYLTRANSFERASE ALPHA SUBUNIT/RAB GERANYLGERANYL TRANSFERASE ALPHA SUBUNIT"/>
    <property type="match status" value="1"/>
</dbReference>
<dbReference type="SUPFAM" id="SSF48439">
    <property type="entry name" value="Protein prenylyltransferase"/>
    <property type="match status" value="1"/>
</dbReference>
<dbReference type="PROSITE" id="PS51147">
    <property type="entry name" value="PFTA"/>
    <property type="match status" value="1"/>
</dbReference>
<dbReference type="PANTHER" id="PTHR11129:SF3">
    <property type="entry name" value="PROTEIN PRENYLTRANSFERASE ALPHA SUBUNIT REPEAT-CONTAINING PROTEIN 1"/>
    <property type="match status" value="1"/>
</dbReference>
<dbReference type="AlphaFoldDB" id="A0AAD9Q179"/>
<gene>
    <name evidence="5" type="ORF">P5673_025840</name>
</gene>
<evidence type="ECO:0000313" key="5">
    <source>
        <dbReference type="EMBL" id="KAK2552892.1"/>
    </source>
</evidence>
<evidence type="ECO:0000256" key="4">
    <source>
        <dbReference type="ARBA" id="ARBA00022737"/>
    </source>
</evidence>
<reference evidence="5" key="1">
    <citation type="journal article" date="2023" name="G3 (Bethesda)">
        <title>Whole genome assembly and annotation of the endangered Caribbean coral Acropora cervicornis.</title>
        <authorList>
            <person name="Selwyn J.D."/>
            <person name="Vollmer S.V."/>
        </authorList>
    </citation>
    <scope>NUCLEOTIDE SEQUENCE</scope>
    <source>
        <strain evidence="5">K2</strain>
    </source>
</reference>
<proteinExistence type="inferred from homology"/>
<comment type="similarity">
    <text evidence="1">Belongs to the protein prenyltransferase subunit alpha family.</text>
</comment>
<dbReference type="InterPro" id="IPR002088">
    <property type="entry name" value="Prenyl_trans_a"/>
</dbReference>
<evidence type="ECO:0000256" key="2">
    <source>
        <dbReference type="ARBA" id="ARBA00022602"/>
    </source>
</evidence>
<evidence type="ECO:0000256" key="3">
    <source>
        <dbReference type="ARBA" id="ARBA00022679"/>
    </source>
</evidence>
<dbReference type="GO" id="GO:0005737">
    <property type="term" value="C:cytoplasm"/>
    <property type="evidence" value="ECO:0007669"/>
    <property type="project" value="TreeGrafter"/>
</dbReference>
<keyword evidence="6" id="KW-1185">Reference proteome</keyword>
<comment type="caution">
    <text evidence="5">The sequence shown here is derived from an EMBL/GenBank/DDBJ whole genome shotgun (WGS) entry which is preliminary data.</text>
</comment>
<accession>A0AAD9Q179</accession>
<dbReference type="GO" id="GO:0008318">
    <property type="term" value="F:protein prenyltransferase activity"/>
    <property type="evidence" value="ECO:0007669"/>
    <property type="project" value="InterPro"/>
</dbReference>
<dbReference type="Proteomes" id="UP001249851">
    <property type="component" value="Unassembled WGS sequence"/>
</dbReference>
<dbReference type="EMBL" id="JARQWQ010000082">
    <property type="protein sequence ID" value="KAK2552892.1"/>
    <property type="molecule type" value="Genomic_DNA"/>
</dbReference>
<keyword evidence="3" id="KW-0808">Transferase</keyword>
<reference evidence="5" key="2">
    <citation type="journal article" date="2023" name="Science">
        <title>Genomic signatures of disease resistance in endangered staghorn corals.</title>
        <authorList>
            <person name="Vollmer S.V."/>
            <person name="Selwyn J.D."/>
            <person name="Despard B.A."/>
            <person name="Roesel C.L."/>
        </authorList>
    </citation>
    <scope>NUCLEOTIDE SEQUENCE</scope>
    <source>
        <strain evidence="5">K2</strain>
    </source>
</reference>
<keyword evidence="2" id="KW-0637">Prenyltransferase</keyword>
<sequence>MAEEPTCCSVDLGERLFCSINKAFIADPDIDEFDIIPCLHCQEEQGSQEENLLVLENHKLGVKSWCIKPLFLFAYNKLIRSRLKGRKHFITESVQLTRAVLLINAECYTAWNARKEMIASGVLSLRDDWKLSSVVLSKHPRSAETFSHRRWIIIHLEKQQGRDEFIQRYLKDELAIGLRAAECYADNYTAWSHRAWLVERYIHDQKRKLSCELHILRMWTERHVSDNCGFHYRQCLLKHLKSVWWWLSDVTSETLPETACSTSNDSNKTGIFHEERRSSISAIPSLYELASNSCRILKEFDLYSKLKEVFGSNTSLLSTPAEIGFCDTVIAESEGPVGEVQRRCALNYKRWILLQGASCNSTCNGIGVENTTATSIMANDVT</sequence>
<organism evidence="5 6">
    <name type="scientific">Acropora cervicornis</name>
    <name type="common">Staghorn coral</name>
    <dbReference type="NCBI Taxonomy" id="6130"/>
    <lineage>
        <taxon>Eukaryota</taxon>
        <taxon>Metazoa</taxon>
        <taxon>Cnidaria</taxon>
        <taxon>Anthozoa</taxon>
        <taxon>Hexacorallia</taxon>
        <taxon>Scleractinia</taxon>
        <taxon>Astrocoeniina</taxon>
        <taxon>Acroporidae</taxon>
        <taxon>Acropora</taxon>
    </lineage>
</organism>